<keyword evidence="3 6" id="KW-1133">Transmembrane helix</keyword>
<dbReference type="PANTHER" id="PTHR11814">
    <property type="entry name" value="SULFATE TRANSPORTER"/>
    <property type="match status" value="1"/>
</dbReference>
<evidence type="ECO:0000313" key="8">
    <source>
        <dbReference type="EMBL" id="SDT80889.1"/>
    </source>
</evidence>
<evidence type="ECO:0000256" key="2">
    <source>
        <dbReference type="ARBA" id="ARBA00022692"/>
    </source>
</evidence>
<evidence type="ECO:0000256" key="6">
    <source>
        <dbReference type="SAM" id="Phobius"/>
    </source>
</evidence>
<evidence type="ECO:0000256" key="5">
    <source>
        <dbReference type="SAM" id="MobiDB-lite"/>
    </source>
</evidence>
<keyword evidence="9" id="KW-1185">Reference proteome</keyword>
<evidence type="ECO:0000256" key="3">
    <source>
        <dbReference type="ARBA" id="ARBA00022989"/>
    </source>
</evidence>
<accession>A0A1H2DE81</accession>
<gene>
    <name evidence="8" type="ORF">SAMN04489716_9406</name>
</gene>
<feature type="transmembrane region" description="Helical" evidence="6">
    <location>
        <begin position="379"/>
        <end position="410"/>
    </location>
</feature>
<proteinExistence type="predicted"/>
<dbReference type="PROSITE" id="PS50801">
    <property type="entry name" value="STAS"/>
    <property type="match status" value="1"/>
</dbReference>
<evidence type="ECO:0000259" key="7">
    <source>
        <dbReference type="PROSITE" id="PS50801"/>
    </source>
</evidence>
<dbReference type="InterPro" id="IPR001902">
    <property type="entry name" value="SLC26A/SulP_fam"/>
</dbReference>
<organism evidence="8 9">
    <name type="scientific">Actinoplanes derwentensis</name>
    <dbReference type="NCBI Taxonomy" id="113562"/>
    <lineage>
        <taxon>Bacteria</taxon>
        <taxon>Bacillati</taxon>
        <taxon>Actinomycetota</taxon>
        <taxon>Actinomycetes</taxon>
        <taxon>Micromonosporales</taxon>
        <taxon>Micromonosporaceae</taxon>
        <taxon>Actinoplanes</taxon>
    </lineage>
</organism>
<feature type="transmembrane region" description="Helical" evidence="6">
    <location>
        <begin position="29"/>
        <end position="49"/>
    </location>
</feature>
<feature type="transmembrane region" description="Helical" evidence="6">
    <location>
        <begin position="180"/>
        <end position="198"/>
    </location>
</feature>
<dbReference type="AlphaFoldDB" id="A0A1H2DE81"/>
<keyword evidence="4 6" id="KW-0472">Membrane</keyword>
<feature type="region of interest" description="Disordered" evidence="5">
    <location>
        <begin position="553"/>
        <end position="603"/>
    </location>
</feature>
<dbReference type="InterPro" id="IPR002645">
    <property type="entry name" value="STAS_dom"/>
</dbReference>
<dbReference type="CDD" id="cd07042">
    <property type="entry name" value="STAS_SulP_like_sulfate_transporter"/>
    <property type="match status" value="1"/>
</dbReference>
<dbReference type="EMBL" id="LT629758">
    <property type="protein sequence ID" value="SDT80889.1"/>
    <property type="molecule type" value="Genomic_DNA"/>
</dbReference>
<dbReference type="InterPro" id="IPR011547">
    <property type="entry name" value="SLC26A/SulP_dom"/>
</dbReference>
<dbReference type="OrthoDB" id="9771198at2"/>
<dbReference type="Pfam" id="PF00916">
    <property type="entry name" value="Sulfate_transp"/>
    <property type="match status" value="1"/>
</dbReference>
<dbReference type="GO" id="GO:0055085">
    <property type="term" value="P:transmembrane transport"/>
    <property type="evidence" value="ECO:0007669"/>
    <property type="project" value="InterPro"/>
</dbReference>
<protein>
    <submittedName>
        <fullName evidence="8">Sulfate permease, SulP family</fullName>
    </submittedName>
</protein>
<feature type="transmembrane region" description="Helical" evidence="6">
    <location>
        <begin position="349"/>
        <end position="372"/>
    </location>
</feature>
<dbReference type="Pfam" id="PF01740">
    <property type="entry name" value="STAS"/>
    <property type="match status" value="1"/>
</dbReference>
<dbReference type="GO" id="GO:0016020">
    <property type="term" value="C:membrane"/>
    <property type="evidence" value="ECO:0007669"/>
    <property type="project" value="UniProtKB-SubCell"/>
</dbReference>
<feature type="transmembrane region" description="Helical" evidence="6">
    <location>
        <begin position="323"/>
        <end position="343"/>
    </location>
</feature>
<evidence type="ECO:0000256" key="4">
    <source>
        <dbReference type="ARBA" id="ARBA00023136"/>
    </source>
</evidence>
<dbReference type="SUPFAM" id="SSF52091">
    <property type="entry name" value="SpoIIaa-like"/>
    <property type="match status" value="1"/>
</dbReference>
<feature type="transmembrane region" description="Helical" evidence="6">
    <location>
        <begin position="56"/>
        <end position="76"/>
    </location>
</feature>
<keyword evidence="2 6" id="KW-0812">Transmembrane</keyword>
<evidence type="ECO:0000256" key="1">
    <source>
        <dbReference type="ARBA" id="ARBA00004141"/>
    </source>
</evidence>
<feature type="transmembrane region" description="Helical" evidence="6">
    <location>
        <begin position="244"/>
        <end position="271"/>
    </location>
</feature>
<feature type="transmembrane region" description="Helical" evidence="6">
    <location>
        <begin position="291"/>
        <end position="311"/>
    </location>
</feature>
<feature type="domain" description="STAS" evidence="7">
    <location>
        <begin position="431"/>
        <end position="542"/>
    </location>
</feature>
<sequence>MRSLGSRFTDLLPQRSDWTAVRRSPRRDLLAGLTVAVVALPLALAFGVTSGLGAQAGLVTAVIAGAVAAIFGGSNLQVSGPTGAMTVVLVPIVQRFGARGVLMVGAMAGVVLIALAAARLGRYVRYLPTPVIEGFTAGIAVVIALQQLPAALGVIDAHGDKVWAVAADAVARFARTPHPAPLAVTLGVAALMLLGARWRPGLPFSLLGVTAATILAEATPIELTRIGTLPASIPAPSLSFVDLGVVQAVLPAALAVAALAALESLLCATVADAMSVNERHDPDRELFGQGLANLAVPVFGGIPATAAIARTAVNVRAGATSKLASLTHAVALAVIVLAAAPLVGRIPLAALAGVLLATTVRMVEAGSLIALARSTRGDAIVLILTFTVTVVFDLVTAVAVGIGVAIVLALRAVARTARLQQVPLESGDHSAEEHALLAEHIVAYRLDGPLFFAGAHTFLLQLSEITDVRVVILRMSRVTTLDATGAHVLADAIHRLQRRGVVVLLSGITPGHEQVLTTLGLAEQLRRDGHIFSNTPTAITHARAHVLHHDTDTAARTPLPAATEPAGNGRGRNGEARTASTPHQPQTVPFEPTRPGASPCDYC</sequence>
<dbReference type="Gene3D" id="3.30.750.24">
    <property type="entry name" value="STAS domain"/>
    <property type="match status" value="1"/>
</dbReference>
<feature type="compositionally biased region" description="Polar residues" evidence="5">
    <location>
        <begin position="578"/>
        <end position="587"/>
    </location>
</feature>
<dbReference type="STRING" id="113562.SAMN04489716_9406"/>
<name>A0A1H2DE81_9ACTN</name>
<dbReference type="InterPro" id="IPR036513">
    <property type="entry name" value="STAS_dom_sf"/>
</dbReference>
<feature type="transmembrane region" description="Helical" evidence="6">
    <location>
        <begin position="96"/>
        <end position="118"/>
    </location>
</feature>
<dbReference type="Proteomes" id="UP000198688">
    <property type="component" value="Chromosome I"/>
</dbReference>
<comment type="subcellular location">
    <subcellularLocation>
        <location evidence="1">Membrane</location>
        <topology evidence="1">Multi-pass membrane protein</topology>
    </subcellularLocation>
</comment>
<reference evidence="8 9" key="1">
    <citation type="submission" date="2016-10" db="EMBL/GenBank/DDBJ databases">
        <authorList>
            <person name="de Groot N.N."/>
        </authorList>
    </citation>
    <scope>NUCLEOTIDE SEQUENCE [LARGE SCALE GENOMIC DNA]</scope>
    <source>
        <strain evidence="8 9">DSM 43941</strain>
    </source>
</reference>
<dbReference type="RefSeq" id="WP_092558618.1">
    <property type="nucleotide sequence ID" value="NZ_BOMJ01000018.1"/>
</dbReference>
<evidence type="ECO:0000313" key="9">
    <source>
        <dbReference type="Proteomes" id="UP000198688"/>
    </source>
</evidence>